<dbReference type="InterPro" id="IPR036291">
    <property type="entry name" value="NAD(P)-bd_dom_sf"/>
</dbReference>
<accession>A0A0B7KJY5</accession>
<organism evidence="4">
    <name type="scientific">Bionectria ochroleuca</name>
    <name type="common">Gliocladium roseum</name>
    <dbReference type="NCBI Taxonomy" id="29856"/>
    <lineage>
        <taxon>Eukaryota</taxon>
        <taxon>Fungi</taxon>
        <taxon>Dikarya</taxon>
        <taxon>Ascomycota</taxon>
        <taxon>Pezizomycotina</taxon>
        <taxon>Sordariomycetes</taxon>
        <taxon>Hypocreomycetidae</taxon>
        <taxon>Hypocreales</taxon>
        <taxon>Bionectriaceae</taxon>
        <taxon>Clonostachys</taxon>
    </lineage>
</organism>
<dbReference type="InterPro" id="IPR011032">
    <property type="entry name" value="GroES-like_sf"/>
</dbReference>
<dbReference type="PANTHER" id="PTHR45348:SF2">
    <property type="entry name" value="ZINC-TYPE ALCOHOL DEHYDROGENASE-LIKE PROTEIN C2E1P3.01"/>
    <property type="match status" value="1"/>
</dbReference>
<comment type="similarity">
    <text evidence="1">Belongs to the zinc-containing alcohol dehydrogenase family.</text>
</comment>
<dbReference type="CDD" id="cd08249">
    <property type="entry name" value="enoyl_reductase_like"/>
    <property type="match status" value="1"/>
</dbReference>
<dbReference type="InterPro" id="IPR013154">
    <property type="entry name" value="ADH-like_N"/>
</dbReference>
<reference evidence="4" key="1">
    <citation type="submission" date="2015-01" db="EMBL/GenBank/DDBJ databases">
        <authorList>
            <person name="Durling Mikael"/>
        </authorList>
    </citation>
    <scope>NUCLEOTIDE SEQUENCE</scope>
</reference>
<dbReference type="InterPro" id="IPR013149">
    <property type="entry name" value="ADH-like_C"/>
</dbReference>
<evidence type="ECO:0000256" key="1">
    <source>
        <dbReference type="ARBA" id="ARBA00008072"/>
    </source>
</evidence>
<dbReference type="Pfam" id="PF00107">
    <property type="entry name" value="ADH_zinc_N"/>
    <property type="match status" value="1"/>
</dbReference>
<feature type="domain" description="Enoyl reductase (ER)" evidence="3">
    <location>
        <begin position="13"/>
        <end position="347"/>
    </location>
</feature>
<name>A0A0B7KJY5_BIOOC</name>
<dbReference type="Gene3D" id="3.90.180.10">
    <property type="entry name" value="Medium-chain alcohol dehydrogenases, catalytic domain"/>
    <property type="match status" value="1"/>
</dbReference>
<dbReference type="Gene3D" id="3.40.50.720">
    <property type="entry name" value="NAD(P)-binding Rossmann-like Domain"/>
    <property type="match status" value="1"/>
</dbReference>
<dbReference type="EMBL" id="CDPU01000056">
    <property type="protein sequence ID" value="CEO55732.1"/>
    <property type="molecule type" value="Genomic_DNA"/>
</dbReference>
<evidence type="ECO:0000256" key="2">
    <source>
        <dbReference type="ARBA" id="ARBA00023002"/>
    </source>
</evidence>
<dbReference type="InterPro" id="IPR020843">
    <property type="entry name" value="ER"/>
</dbReference>
<proteinExistence type="inferred from homology"/>
<dbReference type="SUPFAM" id="SSF50129">
    <property type="entry name" value="GroES-like"/>
    <property type="match status" value="1"/>
</dbReference>
<dbReference type="AlphaFoldDB" id="A0A0B7KJY5"/>
<evidence type="ECO:0000313" key="4">
    <source>
        <dbReference type="EMBL" id="CEO55732.1"/>
    </source>
</evidence>
<gene>
    <name evidence="4" type="ORF">BN869_000011790_1</name>
</gene>
<dbReference type="PANTHER" id="PTHR45348">
    <property type="entry name" value="HYPOTHETICAL OXIDOREDUCTASE (EUROFUNG)"/>
    <property type="match status" value="1"/>
</dbReference>
<evidence type="ECO:0000259" key="3">
    <source>
        <dbReference type="SMART" id="SM00829"/>
    </source>
</evidence>
<dbReference type="SMART" id="SM00829">
    <property type="entry name" value="PKS_ER"/>
    <property type="match status" value="1"/>
</dbReference>
<dbReference type="InterPro" id="IPR047122">
    <property type="entry name" value="Trans-enoyl_RdTase-like"/>
</dbReference>
<dbReference type="SUPFAM" id="SSF51735">
    <property type="entry name" value="NAD(P)-binding Rossmann-fold domains"/>
    <property type="match status" value="1"/>
</dbReference>
<sequence length="350" mass="37129">MAATAKAIVVAPDEKTIIVADAPIPQVRDEYVLVKVHAVALNPADWKRVSWGELDAGTKIGLDYSGVVEKVGAKVTKFKIGDRITGFAHGSDRTNHNNGGFGEYNEVKAVLQIKIPDNLSFEQAATLPVGVITCGQGLYKSLKLPLPGSPADEVFPILIHGGSTATGVLAIQYAKASGLTVIATASASNFDYLKALGADAVFDYRSPTCGSDIRAFTKNKLRYAWDTVSGEAICAAALSDAEPSMYGIINRPSEDIKKLNPLVSEAGMTLAYDASGEDHIVRGRAVSGKQDELDFASMFLELSRKMIENSTLIPINPTVNSTGSGLEGAIKGLEVLKAGKVRATKLVYTL</sequence>
<protein>
    <recommendedName>
        <fullName evidence="3">Enoyl reductase (ER) domain-containing protein</fullName>
    </recommendedName>
</protein>
<keyword evidence="2" id="KW-0560">Oxidoreductase</keyword>
<dbReference type="Pfam" id="PF08240">
    <property type="entry name" value="ADH_N"/>
    <property type="match status" value="1"/>
</dbReference>
<dbReference type="GO" id="GO:0016651">
    <property type="term" value="F:oxidoreductase activity, acting on NAD(P)H"/>
    <property type="evidence" value="ECO:0007669"/>
    <property type="project" value="InterPro"/>
</dbReference>